<feature type="transmembrane region" description="Helical" evidence="2">
    <location>
        <begin position="92"/>
        <end position="111"/>
    </location>
</feature>
<feature type="region of interest" description="Disordered" evidence="1">
    <location>
        <begin position="232"/>
        <end position="260"/>
    </location>
</feature>
<feature type="transmembrane region" description="Helical" evidence="2">
    <location>
        <begin position="131"/>
        <end position="147"/>
    </location>
</feature>
<dbReference type="Proteomes" id="UP000181917">
    <property type="component" value="Unassembled WGS sequence"/>
</dbReference>
<evidence type="ECO:0000256" key="1">
    <source>
        <dbReference type="SAM" id="MobiDB-lite"/>
    </source>
</evidence>
<dbReference type="RefSeq" id="WP_074702442.1">
    <property type="nucleotide sequence ID" value="NZ_CP018863.1"/>
</dbReference>
<keyword evidence="2" id="KW-0472">Membrane</keyword>
<dbReference type="OrthoDB" id="9809977at2"/>
<dbReference type="NCBIfam" id="NF038065">
    <property type="entry name" value="Pr6Pr"/>
    <property type="match status" value="1"/>
</dbReference>
<keyword evidence="2" id="KW-1133">Transmembrane helix</keyword>
<keyword evidence="4" id="KW-1185">Reference proteome</keyword>
<gene>
    <name evidence="3" type="ORF">SAMN04489742_4213</name>
</gene>
<reference evidence="3 4" key="1">
    <citation type="submission" date="2016-10" db="EMBL/GenBank/DDBJ databases">
        <authorList>
            <person name="de Groot N.N."/>
        </authorList>
    </citation>
    <scope>NUCLEOTIDE SEQUENCE [LARGE SCALE GENOMIC DNA]</scope>
    <source>
        <strain evidence="3 4">DSM 20117</strain>
    </source>
</reference>
<dbReference type="AlphaFoldDB" id="A0A1H1GQ11"/>
<keyword evidence="2" id="KW-0812">Transmembrane</keyword>
<feature type="compositionally biased region" description="Low complexity" evidence="1">
    <location>
        <begin position="232"/>
        <end position="244"/>
    </location>
</feature>
<feature type="transmembrane region" description="Helical" evidence="2">
    <location>
        <begin position="194"/>
        <end position="218"/>
    </location>
</feature>
<feature type="transmembrane region" description="Helical" evidence="2">
    <location>
        <begin position="159"/>
        <end position="182"/>
    </location>
</feature>
<dbReference type="STRING" id="37928.SAMN04489742_4213"/>
<feature type="transmembrane region" description="Helical" evidence="2">
    <location>
        <begin position="17"/>
        <end position="39"/>
    </location>
</feature>
<evidence type="ECO:0000313" key="4">
    <source>
        <dbReference type="Proteomes" id="UP000181917"/>
    </source>
</evidence>
<protein>
    <recommendedName>
        <fullName evidence="5">FAR-17a/AIG1-like protein</fullName>
    </recommendedName>
</protein>
<evidence type="ECO:0008006" key="5">
    <source>
        <dbReference type="Google" id="ProtNLM"/>
    </source>
</evidence>
<evidence type="ECO:0000256" key="2">
    <source>
        <dbReference type="SAM" id="Phobius"/>
    </source>
</evidence>
<sequence>MGEVAVTRSAGGRYDEVFVAGMYHGVVALAAVLGLVLQVMAMLESPAYALAPAHQWWNYLGYFSVQASALVFIVSLSLLMDSAREAGPVWRAVRAVSLIAVLLVFLFQFTAFRGLPDFTALSSTAVMADRMLNYAVPVLTVTGWLIFGPRPRIGLHTIVWSLLYPAAWLIGSLVRGAATGWYPYPPLDAGANPLAAVVVNGLLLLLIWLGAGFLFLLLDARMGREPDGYLPGFGPDDGAGADEGSVADRRKIEPGNPAAG</sequence>
<dbReference type="InterPro" id="IPR049713">
    <property type="entry name" value="Pr6Pr-like"/>
</dbReference>
<dbReference type="KEGG" id="acry:AC20117_18310"/>
<proteinExistence type="predicted"/>
<accession>A0A1H1GQ11</accession>
<evidence type="ECO:0000313" key="3">
    <source>
        <dbReference type="EMBL" id="SDR14988.1"/>
    </source>
</evidence>
<dbReference type="EMBL" id="FNKH01000002">
    <property type="protein sequence ID" value="SDR14988.1"/>
    <property type="molecule type" value="Genomic_DNA"/>
</dbReference>
<feature type="transmembrane region" description="Helical" evidence="2">
    <location>
        <begin position="59"/>
        <end position="80"/>
    </location>
</feature>
<name>A0A1H1GQ11_9MICC</name>
<organism evidence="3 4">
    <name type="scientific">Crystallibacter crystallopoietes</name>
    <dbReference type="NCBI Taxonomy" id="37928"/>
    <lineage>
        <taxon>Bacteria</taxon>
        <taxon>Bacillati</taxon>
        <taxon>Actinomycetota</taxon>
        <taxon>Actinomycetes</taxon>
        <taxon>Micrococcales</taxon>
        <taxon>Micrococcaceae</taxon>
        <taxon>Crystallibacter</taxon>
    </lineage>
</organism>